<dbReference type="OrthoDB" id="3309592at2759"/>
<proteinExistence type="predicted"/>
<dbReference type="HOGENOM" id="CLU_894863_0_0_1"/>
<protein>
    <submittedName>
        <fullName evidence="2">Uncharacterized protein</fullName>
    </submittedName>
</protein>
<reference evidence="3" key="2">
    <citation type="submission" date="2015-01" db="EMBL/GenBank/DDBJ databases">
        <title>Evolutionary Origins and Diversification of the Mycorrhizal Mutualists.</title>
        <authorList>
            <consortium name="DOE Joint Genome Institute"/>
            <consortium name="Mycorrhizal Genomics Consortium"/>
            <person name="Kohler A."/>
            <person name="Kuo A."/>
            <person name="Nagy L.G."/>
            <person name="Floudas D."/>
            <person name="Copeland A."/>
            <person name="Barry K.W."/>
            <person name="Cichocki N."/>
            <person name="Veneault-Fourrey C."/>
            <person name="LaButti K."/>
            <person name="Lindquist E.A."/>
            <person name="Lipzen A."/>
            <person name="Lundell T."/>
            <person name="Morin E."/>
            <person name="Murat C."/>
            <person name="Riley R."/>
            <person name="Ohm R."/>
            <person name="Sun H."/>
            <person name="Tunlid A."/>
            <person name="Henrissat B."/>
            <person name="Grigoriev I.V."/>
            <person name="Hibbett D.S."/>
            <person name="Martin F."/>
        </authorList>
    </citation>
    <scope>NUCLEOTIDE SEQUENCE [LARGE SCALE GENOMIC DNA]</scope>
    <source>
        <strain evidence="3">MUT 4182</strain>
    </source>
</reference>
<reference evidence="2 3" key="1">
    <citation type="submission" date="2014-04" db="EMBL/GenBank/DDBJ databases">
        <authorList>
            <consortium name="DOE Joint Genome Institute"/>
            <person name="Kuo A."/>
            <person name="Girlanda M."/>
            <person name="Perotto S."/>
            <person name="Kohler A."/>
            <person name="Nagy L.G."/>
            <person name="Floudas D."/>
            <person name="Copeland A."/>
            <person name="Barry K.W."/>
            <person name="Cichocki N."/>
            <person name="Veneault-Fourrey C."/>
            <person name="LaButti K."/>
            <person name="Lindquist E.A."/>
            <person name="Lipzen A."/>
            <person name="Lundell T."/>
            <person name="Morin E."/>
            <person name="Murat C."/>
            <person name="Sun H."/>
            <person name="Tunlid A."/>
            <person name="Henrissat B."/>
            <person name="Grigoriev I.V."/>
            <person name="Hibbett D.S."/>
            <person name="Martin F."/>
            <person name="Nordberg H.P."/>
            <person name="Cantor M.N."/>
            <person name="Hua S.X."/>
        </authorList>
    </citation>
    <scope>NUCLEOTIDE SEQUENCE [LARGE SCALE GENOMIC DNA]</scope>
    <source>
        <strain evidence="2 3">MUT 4182</strain>
    </source>
</reference>
<dbReference type="EMBL" id="KN823003">
    <property type="protein sequence ID" value="KIO27828.1"/>
    <property type="molecule type" value="Genomic_DNA"/>
</dbReference>
<sequence length="311" mass="35837">MWATADLHPVQTAVWISSFARDICQQLNKTVTEQEQTYIKPPDHDGPGRYEARFRRNGRTFTILDTYAERGIEVPANNSKPVGEIVTQIANRQCLDFIRGNLNNHGVYGRMLSKICQILEDPVNMLTIPNQTTKPFRVYPSRHPEYAIIADHREMAEREGDDSPYYWMWLEWLLHDFNIAHFEWYKLETAVQDYNRSQYEQIPVPRKHGKIMPKLLNYKERKAQNEIYVSGNESSSSESSSIKSPTGYTSDEPMNDESNEVRVAGDDSLDEEGYYLRPRDIPILASLVLAALMVRELSFITASKLNSPTKV</sequence>
<evidence type="ECO:0000313" key="3">
    <source>
        <dbReference type="Proteomes" id="UP000054248"/>
    </source>
</evidence>
<keyword evidence="3" id="KW-1185">Reference proteome</keyword>
<dbReference type="Proteomes" id="UP000054248">
    <property type="component" value="Unassembled WGS sequence"/>
</dbReference>
<organism evidence="2 3">
    <name type="scientific">Tulasnella calospora MUT 4182</name>
    <dbReference type="NCBI Taxonomy" id="1051891"/>
    <lineage>
        <taxon>Eukaryota</taxon>
        <taxon>Fungi</taxon>
        <taxon>Dikarya</taxon>
        <taxon>Basidiomycota</taxon>
        <taxon>Agaricomycotina</taxon>
        <taxon>Agaricomycetes</taxon>
        <taxon>Cantharellales</taxon>
        <taxon>Tulasnellaceae</taxon>
        <taxon>Tulasnella</taxon>
    </lineage>
</organism>
<dbReference type="AlphaFoldDB" id="A0A0C3L275"/>
<name>A0A0C3L275_9AGAM</name>
<feature type="region of interest" description="Disordered" evidence="1">
    <location>
        <begin position="229"/>
        <end position="258"/>
    </location>
</feature>
<accession>A0A0C3L275</accession>
<gene>
    <name evidence="2" type="ORF">M407DRAFT_7136</name>
</gene>
<evidence type="ECO:0000313" key="2">
    <source>
        <dbReference type="EMBL" id="KIO27828.1"/>
    </source>
</evidence>
<evidence type="ECO:0000256" key="1">
    <source>
        <dbReference type="SAM" id="MobiDB-lite"/>
    </source>
</evidence>